<evidence type="ECO:0000256" key="2">
    <source>
        <dbReference type="ARBA" id="ARBA00022840"/>
    </source>
</evidence>
<dbReference type="Pfam" id="PF00004">
    <property type="entry name" value="AAA"/>
    <property type="match status" value="1"/>
</dbReference>
<dbReference type="InterPro" id="IPR050168">
    <property type="entry name" value="AAA_ATPase_domain"/>
</dbReference>
<dbReference type="EMBL" id="VAUV01000004">
    <property type="protein sequence ID" value="TLD71638.1"/>
    <property type="molecule type" value="Genomic_DNA"/>
</dbReference>
<dbReference type="Gene3D" id="3.40.50.300">
    <property type="entry name" value="P-loop containing nucleotide triphosphate hydrolases"/>
    <property type="match status" value="1"/>
</dbReference>
<evidence type="ECO:0000256" key="6">
    <source>
        <dbReference type="SAM" id="MobiDB-lite"/>
    </source>
</evidence>
<evidence type="ECO:0000259" key="7">
    <source>
        <dbReference type="SMART" id="SM00382"/>
    </source>
</evidence>
<dbReference type="SUPFAM" id="SSF48452">
    <property type="entry name" value="TPR-like"/>
    <property type="match status" value="1"/>
</dbReference>
<dbReference type="Pfam" id="PF14559">
    <property type="entry name" value="TPR_19"/>
    <property type="match status" value="1"/>
</dbReference>
<organism evidence="8 9">
    <name type="scientific">Phragmitibacter flavus</name>
    <dbReference type="NCBI Taxonomy" id="2576071"/>
    <lineage>
        <taxon>Bacteria</taxon>
        <taxon>Pseudomonadati</taxon>
        <taxon>Verrucomicrobiota</taxon>
        <taxon>Verrucomicrobiia</taxon>
        <taxon>Verrucomicrobiales</taxon>
        <taxon>Verrucomicrobiaceae</taxon>
        <taxon>Phragmitibacter</taxon>
    </lineage>
</organism>
<keyword evidence="1 5" id="KW-0547">Nucleotide-binding</keyword>
<reference evidence="8 9" key="1">
    <citation type="submission" date="2019-05" db="EMBL/GenBank/DDBJ databases">
        <title>Verrucobacter flavum gen. nov., sp. nov. a new member of the family Verrucomicrobiaceae.</title>
        <authorList>
            <person name="Szuroczki S."/>
            <person name="Abbaszade G."/>
            <person name="Szabo A."/>
            <person name="Felfoldi T."/>
            <person name="Schumann P."/>
            <person name="Boka K."/>
            <person name="Keki Z."/>
            <person name="Toumi M."/>
            <person name="Toth E."/>
        </authorList>
    </citation>
    <scope>NUCLEOTIDE SEQUENCE [LARGE SCALE GENOMIC DNA]</scope>
    <source>
        <strain evidence="8 9">MG-N-17</strain>
    </source>
</reference>
<dbReference type="InterPro" id="IPR041569">
    <property type="entry name" value="AAA_lid_3"/>
</dbReference>
<feature type="repeat" description="TPR" evidence="4">
    <location>
        <begin position="87"/>
        <end position="120"/>
    </location>
</feature>
<feature type="compositionally biased region" description="Low complexity" evidence="6">
    <location>
        <begin position="132"/>
        <end position="141"/>
    </location>
</feature>
<accession>A0A5R8KH45</accession>
<dbReference type="PANTHER" id="PTHR23077">
    <property type="entry name" value="AAA-FAMILY ATPASE"/>
    <property type="match status" value="1"/>
</dbReference>
<dbReference type="SMART" id="SM00382">
    <property type="entry name" value="AAA"/>
    <property type="match status" value="1"/>
</dbReference>
<sequence length="474" mass="52034">MSPNLKSLHLALQHSPDNVPLLLHFANSCLDEFLVPEARETFLKVTNLQPGHTDARLGLAQVVHLEGKTSEAIVRLDQLVEEQPHSATAHLALSRLLAGENEIDRARILYQRALELNPALTDSSLEKQLAESPPSSSSHSNSQRRKAGLTSDGDYFQADDESDDNPDSDDEDSRPRGGTAFDLGLADFEKPKLSFADVGGMDEVKDAIRMKIIHPLQHADLFRAYNKKVGGGVLLYGPPGCGKTLLSKATAGEIKANFIALGLHQILDMWIGNSEKNMHEVFELARQHAPCILFFDEVDALAADRRDLRQSAGRNLINQFLSEMDGAQSDNDGVLILGATNAPWHIDPAFRRPGRFDRTLFVPPPDQPARAAIAEVMAKNRPIGELDPIALAKKTEGFSGADLKAVFDLATESVLEEAMKSGKVVPLNTKDLIKAAGRHKPTTKAWFDSARNYAMYSNQSGYYDDVLKYLGLLK</sequence>
<dbReference type="PANTHER" id="PTHR23077:SF171">
    <property type="entry name" value="NUCLEAR VALOSIN-CONTAINING PROTEIN-LIKE"/>
    <property type="match status" value="1"/>
</dbReference>
<dbReference type="InterPro" id="IPR003593">
    <property type="entry name" value="AAA+_ATPase"/>
</dbReference>
<dbReference type="Pfam" id="PF17862">
    <property type="entry name" value="AAA_lid_3"/>
    <property type="match status" value="1"/>
</dbReference>
<dbReference type="Proteomes" id="UP000306196">
    <property type="component" value="Unassembled WGS sequence"/>
</dbReference>
<keyword evidence="2 5" id="KW-0067">ATP-binding</keyword>
<evidence type="ECO:0000256" key="1">
    <source>
        <dbReference type="ARBA" id="ARBA00022741"/>
    </source>
</evidence>
<dbReference type="AlphaFoldDB" id="A0A5R8KH45"/>
<dbReference type="GO" id="GO:0016887">
    <property type="term" value="F:ATP hydrolysis activity"/>
    <property type="evidence" value="ECO:0007669"/>
    <property type="project" value="InterPro"/>
</dbReference>
<dbReference type="InterPro" id="IPR027417">
    <property type="entry name" value="P-loop_NTPase"/>
</dbReference>
<comment type="caution">
    <text evidence="8">The sequence shown here is derived from an EMBL/GenBank/DDBJ whole genome shotgun (WGS) entry which is preliminary data.</text>
</comment>
<dbReference type="FunFam" id="3.40.50.300:FF:001025">
    <property type="entry name" value="ATPase family, AAA domain-containing 2B"/>
    <property type="match status" value="1"/>
</dbReference>
<dbReference type="RefSeq" id="WP_138085234.1">
    <property type="nucleotide sequence ID" value="NZ_VAUV01000004.1"/>
</dbReference>
<evidence type="ECO:0000256" key="3">
    <source>
        <dbReference type="ARBA" id="ARBA00023054"/>
    </source>
</evidence>
<dbReference type="GO" id="GO:0005524">
    <property type="term" value="F:ATP binding"/>
    <property type="evidence" value="ECO:0007669"/>
    <property type="project" value="UniProtKB-KW"/>
</dbReference>
<dbReference type="InterPro" id="IPR011990">
    <property type="entry name" value="TPR-like_helical_dom_sf"/>
</dbReference>
<keyword evidence="4" id="KW-0802">TPR repeat</keyword>
<dbReference type="SUPFAM" id="SSF52540">
    <property type="entry name" value="P-loop containing nucleoside triphosphate hydrolases"/>
    <property type="match status" value="1"/>
</dbReference>
<proteinExistence type="inferred from homology"/>
<dbReference type="Gene3D" id="1.10.8.60">
    <property type="match status" value="1"/>
</dbReference>
<dbReference type="SMART" id="SM00028">
    <property type="entry name" value="TPR"/>
    <property type="match status" value="3"/>
</dbReference>
<feature type="region of interest" description="Disordered" evidence="6">
    <location>
        <begin position="125"/>
        <end position="182"/>
    </location>
</feature>
<feature type="compositionally biased region" description="Acidic residues" evidence="6">
    <location>
        <begin position="157"/>
        <end position="172"/>
    </location>
</feature>
<evidence type="ECO:0000313" key="9">
    <source>
        <dbReference type="Proteomes" id="UP000306196"/>
    </source>
</evidence>
<comment type="similarity">
    <text evidence="5">Belongs to the AAA ATPase family.</text>
</comment>
<evidence type="ECO:0000313" key="8">
    <source>
        <dbReference type="EMBL" id="TLD71638.1"/>
    </source>
</evidence>
<keyword evidence="3" id="KW-0175">Coiled coil</keyword>
<dbReference type="OrthoDB" id="9809379at2"/>
<evidence type="ECO:0000256" key="4">
    <source>
        <dbReference type="PROSITE-ProRule" id="PRU00339"/>
    </source>
</evidence>
<dbReference type="InterPro" id="IPR019734">
    <property type="entry name" value="TPR_rpt"/>
</dbReference>
<keyword evidence="9" id="KW-1185">Reference proteome</keyword>
<evidence type="ECO:0000256" key="5">
    <source>
        <dbReference type="RuleBase" id="RU003651"/>
    </source>
</evidence>
<dbReference type="InterPro" id="IPR003960">
    <property type="entry name" value="ATPase_AAA_CS"/>
</dbReference>
<protein>
    <submittedName>
        <fullName evidence="8">AAA family ATPase</fullName>
    </submittedName>
</protein>
<dbReference type="Gene3D" id="1.25.40.10">
    <property type="entry name" value="Tetratricopeptide repeat domain"/>
    <property type="match status" value="1"/>
</dbReference>
<dbReference type="PROSITE" id="PS50005">
    <property type="entry name" value="TPR"/>
    <property type="match status" value="1"/>
</dbReference>
<dbReference type="PROSITE" id="PS00674">
    <property type="entry name" value="AAA"/>
    <property type="match status" value="1"/>
</dbReference>
<name>A0A5R8KH45_9BACT</name>
<gene>
    <name evidence="8" type="ORF">FEM03_05725</name>
</gene>
<dbReference type="InterPro" id="IPR003959">
    <property type="entry name" value="ATPase_AAA_core"/>
</dbReference>
<feature type="domain" description="AAA+ ATPase" evidence="7">
    <location>
        <begin position="229"/>
        <end position="366"/>
    </location>
</feature>